<reference evidence="1 2" key="1">
    <citation type="submission" date="2017-05" db="EMBL/GenBank/DDBJ databases">
        <authorList>
            <person name="Varghese N."/>
            <person name="Submissions S."/>
        </authorList>
    </citation>
    <scope>NUCLEOTIDE SEQUENCE [LARGE SCALE GENOMIC DNA]</scope>
    <source>
        <strain evidence="1 2">CGMCC 1.7287</strain>
    </source>
</reference>
<dbReference type="RefSeq" id="WP_239040986.1">
    <property type="nucleotide sequence ID" value="NZ_BAAAEY010000010.1"/>
</dbReference>
<dbReference type="Proteomes" id="UP001159257">
    <property type="component" value="Unassembled WGS sequence"/>
</dbReference>
<evidence type="ECO:0000313" key="1">
    <source>
        <dbReference type="EMBL" id="SMR75550.1"/>
    </source>
</evidence>
<dbReference type="EMBL" id="FXWV01000010">
    <property type="protein sequence ID" value="SMR75550.1"/>
    <property type="molecule type" value="Genomic_DNA"/>
</dbReference>
<gene>
    <name evidence="1" type="ORF">SAMN04487964_11087</name>
</gene>
<proteinExistence type="predicted"/>
<organism evidence="1 2">
    <name type="scientific">Marinobacterium sediminicola</name>
    <dbReference type="NCBI Taxonomy" id="518898"/>
    <lineage>
        <taxon>Bacteria</taxon>
        <taxon>Pseudomonadati</taxon>
        <taxon>Pseudomonadota</taxon>
        <taxon>Gammaproteobacteria</taxon>
        <taxon>Oceanospirillales</taxon>
        <taxon>Oceanospirillaceae</taxon>
        <taxon>Marinobacterium</taxon>
    </lineage>
</organism>
<name>A0ABY1S281_9GAMM</name>
<keyword evidence="2" id="KW-1185">Reference proteome</keyword>
<protein>
    <submittedName>
        <fullName evidence="1">Uncharacterized protein</fullName>
    </submittedName>
</protein>
<evidence type="ECO:0000313" key="2">
    <source>
        <dbReference type="Proteomes" id="UP001159257"/>
    </source>
</evidence>
<comment type="caution">
    <text evidence="1">The sequence shown here is derived from an EMBL/GenBank/DDBJ whole genome shotgun (WGS) entry which is preliminary data.</text>
</comment>
<sequence length="72" mass="8344">MTNTQNQNAEHQWQVYCDAVASLAQRLFGLTLDDLADELQLREGFQSNESPRMLVERLGVKYDLVRIDSTDW</sequence>
<accession>A0ABY1S281</accession>